<dbReference type="Pfam" id="PF01014">
    <property type="entry name" value="Uricase"/>
    <property type="match status" value="2"/>
</dbReference>
<dbReference type="PANTHER" id="PTHR42874:SF1">
    <property type="entry name" value="URICASE"/>
    <property type="match status" value="1"/>
</dbReference>
<dbReference type="EMBL" id="RFFH01000020">
    <property type="protein sequence ID" value="RMI28600.1"/>
    <property type="molecule type" value="Genomic_DNA"/>
</dbReference>
<feature type="active site" description="Charge relay system" evidence="6">
    <location>
        <position position="23"/>
    </location>
</feature>
<dbReference type="OrthoDB" id="9809009at2"/>
<proteinExistence type="inferred from homology"/>
<evidence type="ECO:0000256" key="3">
    <source>
        <dbReference type="ARBA" id="ARBA00022631"/>
    </source>
</evidence>
<feature type="binding site" evidence="7">
    <location>
        <position position="186"/>
    </location>
    <ligand>
        <name>5-hydroxyisourate</name>
        <dbReference type="ChEBI" id="CHEBI:18072"/>
    </ligand>
</feature>
<feature type="active site" description="Charge relay system" evidence="6">
    <location>
        <position position="68"/>
    </location>
</feature>
<dbReference type="UniPathway" id="UPA00394">
    <property type="reaction ID" value="UER00650"/>
</dbReference>
<feature type="binding site" evidence="7">
    <location>
        <position position="169"/>
    </location>
    <ligand>
        <name>5-hydroxyisourate</name>
        <dbReference type="ChEBI" id="CHEBI:18072"/>
    </ligand>
</feature>
<dbReference type="NCBIfam" id="TIGR03383">
    <property type="entry name" value="urate_oxi"/>
    <property type="match status" value="1"/>
</dbReference>
<dbReference type="Proteomes" id="UP000279275">
    <property type="component" value="Unassembled WGS sequence"/>
</dbReference>
<feature type="active site" description="Charge relay system" evidence="6">
    <location>
        <position position="257"/>
    </location>
</feature>
<reference evidence="9 10" key="1">
    <citation type="submission" date="2018-10" db="EMBL/GenBank/DDBJ databases">
        <title>Isolation from cow dung.</title>
        <authorList>
            <person name="Ling L."/>
        </authorList>
    </citation>
    <scope>NUCLEOTIDE SEQUENCE [LARGE SCALE GENOMIC DNA]</scope>
    <source>
        <strain evidence="9 10">NEAU-LL90</strain>
    </source>
</reference>
<comment type="function">
    <text evidence="5 8">Catalyzes the oxidation of uric acid to 5-hydroxyisourate, which is further processed to form (S)-allantoin.</text>
</comment>
<comment type="similarity">
    <text evidence="2 5 8">Belongs to the uricase family.</text>
</comment>
<sequence>MTSTGSEPAAPGAVVLGANQYGKAEVRLVRIVRDTPVHRIIDLNVTSQLRGDFSACYAAGDNSLVVATDTQKNIVYALAKEIGVASPEEFLLALARHFTVSYDWLTGGRWAAEEYGWDRIVVDGAPHDHAFVRGGRLVRTAVVQTAGENTWVIAGFTDCVVLKSTGSEFHGFPRDRYTTLAETDDRILATSITARWRYAHTEVDFNARHAEIVDLALRTFASVHSLALQQTMFAIGTAILEACPEVAEIKLSCPNKHHFAVDLAPFGLDNPNEVFFAADRPYGLIEATVQRAGAAEVPQAWETVPGFC</sequence>
<feature type="binding site" evidence="7">
    <location>
        <position position="68"/>
    </location>
    <ligand>
        <name>urate</name>
        <dbReference type="ChEBI" id="CHEBI:17775"/>
    </ligand>
</feature>
<dbReference type="PANTHER" id="PTHR42874">
    <property type="entry name" value="URICASE"/>
    <property type="match status" value="1"/>
</dbReference>
<dbReference type="Gene3D" id="3.10.270.10">
    <property type="entry name" value="Urate Oxidase"/>
    <property type="match status" value="1"/>
</dbReference>
<evidence type="ECO:0000256" key="5">
    <source>
        <dbReference type="PIRNR" id="PIRNR000241"/>
    </source>
</evidence>
<comment type="pathway">
    <text evidence="1 5">Purine metabolism; urate degradation; (S)-allantoin from urate: step 1/3.</text>
</comment>
<dbReference type="InterPro" id="IPR002042">
    <property type="entry name" value="Uricase"/>
</dbReference>
<feature type="binding site" evidence="7">
    <location>
        <position position="229"/>
    </location>
    <ligand>
        <name>urate</name>
        <dbReference type="ChEBI" id="CHEBI:17775"/>
    </ligand>
</feature>
<feature type="binding site" evidence="7">
    <location>
        <position position="186"/>
    </location>
    <ligand>
        <name>urate</name>
        <dbReference type="ChEBI" id="CHEBI:17775"/>
    </ligand>
</feature>
<feature type="binding site" evidence="7">
    <location>
        <position position="68"/>
    </location>
    <ligand>
        <name>O2</name>
        <dbReference type="ChEBI" id="CHEBI:15379"/>
    </ligand>
</feature>
<dbReference type="GO" id="GO:0006144">
    <property type="term" value="P:purine nucleobase metabolic process"/>
    <property type="evidence" value="ECO:0007669"/>
    <property type="project" value="UniProtKB-KW"/>
</dbReference>
<keyword evidence="10" id="KW-1185">Reference proteome</keyword>
<dbReference type="GO" id="GO:0004846">
    <property type="term" value="F:urate oxidase activity"/>
    <property type="evidence" value="ECO:0007669"/>
    <property type="project" value="UniProtKB-EC"/>
</dbReference>
<dbReference type="GO" id="GO:0019628">
    <property type="term" value="P:urate catabolic process"/>
    <property type="evidence" value="ECO:0007669"/>
    <property type="project" value="UniProtKB-UniPathway"/>
</dbReference>
<evidence type="ECO:0000256" key="6">
    <source>
        <dbReference type="PIRSR" id="PIRSR000241-1"/>
    </source>
</evidence>
<evidence type="ECO:0000256" key="8">
    <source>
        <dbReference type="RuleBase" id="RU004455"/>
    </source>
</evidence>
<feature type="binding site" evidence="7">
    <location>
        <position position="169"/>
    </location>
    <ligand>
        <name>urate</name>
        <dbReference type="ChEBI" id="CHEBI:17775"/>
    </ligand>
</feature>
<evidence type="ECO:0000256" key="7">
    <source>
        <dbReference type="PIRSR" id="PIRSR000241-2"/>
    </source>
</evidence>
<dbReference type="PRINTS" id="PR00093">
    <property type="entry name" value="URICASE"/>
</dbReference>
<evidence type="ECO:0000313" key="9">
    <source>
        <dbReference type="EMBL" id="RMI28600.1"/>
    </source>
</evidence>
<organism evidence="9 10">
    <name type="scientific">Nocardia stercoris</name>
    <dbReference type="NCBI Taxonomy" id="2483361"/>
    <lineage>
        <taxon>Bacteria</taxon>
        <taxon>Bacillati</taxon>
        <taxon>Actinomycetota</taxon>
        <taxon>Actinomycetes</taxon>
        <taxon>Mycobacteriales</taxon>
        <taxon>Nocardiaceae</taxon>
        <taxon>Nocardia</taxon>
    </lineage>
</organism>
<dbReference type="PIRSF" id="PIRSF000241">
    <property type="entry name" value="Urate_oxidase"/>
    <property type="match status" value="1"/>
</dbReference>
<comment type="caution">
    <text evidence="9">The sequence shown here is derived from an EMBL/GenBank/DDBJ whole genome shotgun (WGS) entry which is preliminary data.</text>
</comment>
<keyword evidence="4 5" id="KW-0560">Oxidoreductase</keyword>
<feature type="binding site" evidence="7">
    <location>
        <position position="68"/>
    </location>
    <ligand>
        <name>5-hydroxyisourate</name>
        <dbReference type="ChEBI" id="CHEBI:18072"/>
    </ligand>
</feature>
<evidence type="ECO:0000313" key="10">
    <source>
        <dbReference type="Proteomes" id="UP000279275"/>
    </source>
</evidence>
<evidence type="ECO:0000256" key="4">
    <source>
        <dbReference type="ARBA" id="ARBA00023002"/>
    </source>
</evidence>
<dbReference type="AlphaFoldDB" id="A0A3M2KVX5"/>
<feature type="binding site" evidence="7">
    <location>
        <position position="69"/>
    </location>
    <ligand>
        <name>5-hydroxyisourate</name>
        <dbReference type="ChEBI" id="CHEBI:18072"/>
    </ligand>
</feature>
<protein>
    <recommendedName>
        <fullName evidence="5 8">Uricase</fullName>
        <ecNumber evidence="5 8">1.7.3.3</ecNumber>
    </recommendedName>
    <alternativeName>
        <fullName evidence="5">Urate oxidase</fullName>
    </alternativeName>
</protein>
<gene>
    <name evidence="9" type="primary">pucL</name>
    <name evidence="9" type="ORF">EBN03_29780</name>
</gene>
<name>A0A3M2KVX5_9NOCA</name>
<comment type="catalytic activity">
    <reaction evidence="5 8">
        <text>urate + O2 + H2O = 5-hydroxyisourate + H2O2</text>
        <dbReference type="Rhea" id="RHEA:21368"/>
        <dbReference type="ChEBI" id="CHEBI:15377"/>
        <dbReference type="ChEBI" id="CHEBI:15379"/>
        <dbReference type="ChEBI" id="CHEBI:16240"/>
        <dbReference type="ChEBI" id="CHEBI:17775"/>
        <dbReference type="ChEBI" id="CHEBI:18072"/>
        <dbReference type="EC" id="1.7.3.3"/>
    </reaction>
</comment>
<dbReference type="EC" id="1.7.3.3" evidence="5 8"/>
<dbReference type="SUPFAM" id="SSF55620">
    <property type="entry name" value="Tetrahydrobiopterin biosynthesis enzymes-like"/>
    <property type="match status" value="2"/>
</dbReference>
<evidence type="ECO:0000256" key="2">
    <source>
        <dbReference type="ARBA" id="ARBA00009760"/>
    </source>
</evidence>
<dbReference type="RefSeq" id="WP_122191472.1">
    <property type="nucleotide sequence ID" value="NZ_RFFH01000020.1"/>
</dbReference>
<keyword evidence="3 5" id="KW-0659">Purine metabolism</keyword>
<feature type="binding site" evidence="7">
    <location>
        <position position="255"/>
    </location>
    <ligand>
        <name>urate</name>
        <dbReference type="ChEBI" id="CHEBI:17775"/>
    </ligand>
</feature>
<evidence type="ECO:0000256" key="1">
    <source>
        <dbReference type="ARBA" id="ARBA00004831"/>
    </source>
</evidence>
<accession>A0A3M2KVX5</accession>
<feature type="binding site" evidence="7">
    <location>
        <position position="69"/>
    </location>
    <ligand>
        <name>urate</name>
        <dbReference type="ChEBI" id="CHEBI:17775"/>
    </ligand>
</feature>